<dbReference type="Proteomes" id="UP001153365">
    <property type="component" value="Unassembled WGS sequence"/>
</dbReference>
<organism evidence="2 3">
    <name type="scientific">Phakopsora pachyrhizi</name>
    <name type="common">Asian soybean rust disease fungus</name>
    <dbReference type="NCBI Taxonomy" id="170000"/>
    <lineage>
        <taxon>Eukaryota</taxon>
        <taxon>Fungi</taxon>
        <taxon>Dikarya</taxon>
        <taxon>Basidiomycota</taxon>
        <taxon>Pucciniomycotina</taxon>
        <taxon>Pucciniomycetes</taxon>
        <taxon>Pucciniales</taxon>
        <taxon>Phakopsoraceae</taxon>
        <taxon>Phakopsora</taxon>
    </lineage>
</organism>
<evidence type="ECO:0000313" key="2">
    <source>
        <dbReference type="EMBL" id="CAH7688630.1"/>
    </source>
</evidence>
<reference evidence="2" key="1">
    <citation type="submission" date="2022-06" db="EMBL/GenBank/DDBJ databases">
        <authorList>
            <consortium name="SYNGENTA / RWTH Aachen University"/>
        </authorList>
    </citation>
    <scope>NUCLEOTIDE SEQUENCE</scope>
</reference>
<evidence type="ECO:0000256" key="1">
    <source>
        <dbReference type="SAM" id="MobiDB-lite"/>
    </source>
</evidence>
<accession>A0AAV0BMW7</accession>
<dbReference type="EMBL" id="CALTRL010005998">
    <property type="protein sequence ID" value="CAH7688630.1"/>
    <property type="molecule type" value="Genomic_DNA"/>
</dbReference>
<feature type="region of interest" description="Disordered" evidence="1">
    <location>
        <begin position="386"/>
        <end position="406"/>
    </location>
</feature>
<name>A0AAV0BMW7_PHAPC</name>
<dbReference type="AlphaFoldDB" id="A0AAV0BMW7"/>
<proteinExistence type="predicted"/>
<sequence>MYIFKSFSIKLVFLSLVLSTLLLFSLFNCYQSFESVILNNLGFRDSLFKSDRSLDERVPGKSSLVLVFLSLINFSRTSAGTAGCQRLASVFSDADLDQVNKVTTRSKTISSVVNFFHSFDVRAASKSHFYNQDRPKIRIQASSSKNLKVYKSIKEGKKLQKRSTENVSNDFDALEKLPSRVLKPLQSPSDPCNREILRPKETPKLIEGENLAPHPLPSRKAILLPHTMDEWIYYIKKAYKWIISSLVANGAASDAWGSYDPMNIVNSLDYVSLYISGGESSNSQPASEGFESQGGITFVDRLISWAPIGPIVRKAEVDLNYDLQQVASILFTNRRQGVENLSSASTPSSSTKGASVQSLIPLVQLEDINRTPRKIRYRPPILLDNENPDLQHPKRRKKINIEQNIV</sequence>
<evidence type="ECO:0000313" key="3">
    <source>
        <dbReference type="Proteomes" id="UP001153365"/>
    </source>
</evidence>
<protein>
    <submittedName>
        <fullName evidence="2">Expressed protein</fullName>
    </submittedName>
</protein>
<gene>
    <name evidence="2" type="ORF">PPACK8108_LOCUS23611</name>
</gene>
<keyword evidence="3" id="KW-1185">Reference proteome</keyword>
<comment type="caution">
    <text evidence="2">The sequence shown here is derived from an EMBL/GenBank/DDBJ whole genome shotgun (WGS) entry which is preliminary data.</text>
</comment>